<reference evidence="3" key="2">
    <citation type="submission" date="2024-02" db="EMBL/GenBank/DDBJ databases">
        <authorList>
            <consortium name="Clinical and Environmental Microbiology Branch: Whole genome sequencing antimicrobial resistance pathogens in the healthcare setting"/>
        </authorList>
    </citation>
    <scope>NUCLEOTIDE SEQUENCE</scope>
    <source>
        <strain evidence="3">2021DK-00143</strain>
    </source>
</reference>
<comment type="caution">
    <text evidence="4">The sequence shown here is derived from an EMBL/GenBank/DDBJ whole genome shotgun (WGS) entry which is preliminary data.</text>
</comment>
<dbReference type="Gene3D" id="3.40.630.30">
    <property type="match status" value="1"/>
</dbReference>
<gene>
    <name evidence="4" type="ORF">ABW06_05515</name>
    <name evidence="3" type="ORF">QEG54_003472</name>
</gene>
<evidence type="ECO:0000313" key="3">
    <source>
        <dbReference type="EMBL" id="EML1472698.1"/>
    </source>
</evidence>
<name>A0A0F0VK70_PLUGE</name>
<feature type="domain" description="N-acetyltransferase" evidence="2">
    <location>
        <begin position="2"/>
        <end position="90"/>
    </location>
</feature>
<dbReference type="PANTHER" id="PTHR31435">
    <property type="entry name" value="PROTEIN NATD1"/>
    <property type="match status" value="1"/>
</dbReference>
<feature type="domain" description="N-acetyltransferase" evidence="1">
    <location>
        <begin position="1"/>
        <end position="90"/>
    </location>
</feature>
<dbReference type="eggNOG" id="COG2388">
    <property type="taxonomic scope" value="Bacteria"/>
</dbReference>
<dbReference type="PANTHER" id="PTHR31435:SF10">
    <property type="entry name" value="BSR4717 PROTEIN"/>
    <property type="match status" value="1"/>
</dbReference>
<dbReference type="PROSITE" id="PS51729">
    <property type="entry name" value="GNAT_YJDJ"/>
    <property type="match status" value="1"/>
</dbReference>
<dbReference type="SUPFAM" id="SSF55729">
    <property type="entry name" value="Acyl-CoA N-acyltransferases (Nat)"/>
    <property type="match status" value="1"/>
</dbReference>
<keyword evidence="5" id="KW-1185">Reference proteome</keyword>
<dbReference type="STRING" id="61647.LG71_10015"/>
<accession>A0A0F0VK70</accession>
<reference evidence="4 5" key="1">
    <citation type="submission" date="2015-05" db="EMBL/GenBank/DDBJ databases">
        <title>Genome sequences of Pluralibacter gergoviae.</title>
        <authorList>
            <person name="Greninger A.L."/>
            <person name="Miller S."/>
        </authorList>
    </citation>
    <scope>NUCLEOTIDE SEQUENCE [LARGE SCALE GENOMIC DNA]</scope>
    <source>
        <strain evidence="4 5">JS81F13</strain>
    </source>
</reference>
<dbReference type="EMBL" id="ABLOKC030000020">
    <property type="protein sequence ID" value="EML1472698.1"/>
    <property type="molecule type" value="Genomic_DNA"/>
</dbReference>
<protein>
    <submittedName>
        <fullName evidence="3">N-acetyltransferase</fullName>
    </submittedName>
</protein>
<proteinExistence type="predicted"/>
<dbReference type="CDD" id="cd04301">
    <property type="entry name" value="NAT_SF"/>
    <property type="match status" value="1"/>
</dbReference>
<dbReference type="PATRIC" id="fig|61647.13.peg.2384"/>
<organism evidence="4 5">
    <name type="scientific">Pluralibacter gergoviae</name>
    <name type="common">Enterobacter gergoviae</name>
    <dbReference type="NCBI Taxonomy" id="61647"/>
    <lineage>
        <taxon>Bacteria</taxon>
        <taxon>Pseudomonadati</taxon>
        <taxon>Pseudomonadota</taxon>
        <taxon>Gammaproteobacteria</taxon>
        <taxon>Enterobacterales</taxon>
        <taxon>Enterobacteriaceae</taxon>
        <taxon>Pluralibacter</taxon>
    </lineage>
</organism>
<dbReference type="PROSITE" id="PS51186">
    <property type="entry name" value="GNAT"/>
    <property type="match status" value="1"/>
</dbReference>
<sequence length="90" mass="10040">MEILEGNNRFYVNDASGNQVAEVVFVPTGDDLAIIEHTEVDPSLKGQGVGKKLVAKVVERMRRENRKIIPLCPFAKHEFDTTPAYADIRA</sequence>
<dbReference type="AlphaFoldDB" id="A0A0F0VK70"/>
<dbReference type="GO" id="GO:0016747">
    <property type="term" value="F:acyltransferase activity, transferring groups other than amino-acyl groups"/>
    <property type="evidence" value="ECO:0007669"/>
    <property type="project" value="InterPro"/>
</dbReference>
<evidence type="ECO:0000259" key="2">
    <source>
        <dbReference type="PROSITE" id="PS51729"/>
    </source>
</evidence>
<dbReference type="EMBL" id="LDZF01000004">
    <property type="protein sequence ID" value="KMK15430.1"/>
    <property type="molecule type" value="Genomic_DNA"/>
</dbReference>
<dbReference type="InterPro" id="IPR045057">
    <property type="entry name" value="Gcn5-rel_NAT"/>
</dbReference>
<evidence type="ECO:0000313" key="5">
    <source>
        <dbReference type="Proteomes" id="UP000036196"/>
    </source>
</evidence>
<dbReference type="RefSeq" id="WP_045289748.1">
    <property type="nucleotide sequence ID" value="NZ_CACVCI010000001.1"/>
</dbReference>
<dbReference type="Proteomes" id="UP000036196">
    <property type="component" value="Unassembled WGS sequence"/>
</dbReference>
<evidence type="ECO:0000259" key="1">
    <source>
        <dbReference type="PROSITE" id="PS51186"/>
    </source>
</evidence>
<dbReference type="Pfam" id="PF14542">
    <property type="entry name" value="Acetyltransf_CG"/>
    <property type="match status" value="1"/>
</dbReference>
<evidence type="ECO:0000313" key="4">
    <source>
        <dbReference type="EMBL" id="KMK15430.1"/>
    </source>
</evidence>
<dbReference type="InterPro" id="IPR000182">
    <property type="entry name" value="GNAT_dom"/>
</dbReference>
<dbReference type="InterPro" id="IPR031165">
    <property type="entry name" value="GNAT_YJDJ"/>
</dbReference>
<dbReference type="InterPro" id="IPR016181">
    <property type="entry name" value="Acyl_CoA_acyltransferase"/>
</dbReference>